<evidence type="ECO:0000256" key="4">
    <source>
        <dbReference type="PROSITE-ProRule" id="PRU00169"/>
    </source>
</evidence>
<proteinExistence type="predicted"/>
<keyword evidence="2" id="KW-0805">Transcription regulation</keyword>
<dbReference type="InterPro" id="IPR001789">
    <property type="entry name" value="Sig_transdc_resp-reg_receiver"/>
</dbReference>
<dbReference type="Gene3D" id="3.40.50.2300">
    <property type="match status" value="2"/>
</dbReference>
<dbReference type="SUPFAM" id="SSF52172">
    <property type="entry name" value="CheY-like"/>
    <property type="match status" value="2"/>
</dbReference>
<evidence type="ECO:0000256" key="1">
    <source>
        <dbReference type="ARBA" id="ARBA00022553"/>
    </source>
</evidence>
<dbReference type="Proteomes" id="UP000244081">
    <property type="component" value="Unassembled WGS sequence"/>
</dbReference>
<keyword evidence="1 4" id="KW-0597">Phosphoprotein</keyword>
<dbReference type="OrthoDB" id="7979972at2"/>
<feature type="modified residue" description="4-aspartylphosphate" evidence="4">
    <location>
        <position position="58"/>
    </location>
</feature>
<evidence type="ECO:0000256" key="3">
    <source>
        <dbReference type="ARBA" id="ARBA00023163"/>
    </source>
</evidence>
<dbReference type="InterPro" id="IPR050595">
    <property type="entry name" value="Bact_response_regulator"/>
</dbReference>
<protein>
    <submittedName>
        <fullName evidence="6">Response regulator receiver domain-containing protein</fullName>
    </submittedName>
</protein>
<dbReference type="GO" id="GO:0000160">
    <property type="term" value="P:phosphorelay signal transduction system"/>
    <property type="evidence" value="ECO:0007669"/>
    <property type="project" value="InterPro"/>
</dbReference>
<evidence type="ECO:0000259" key="5">
    <source>
        <dbReference type="PROSITE" id="PS50110"/>
    </source>
</evidence>
<accession>A0A2T5VH56</accession>
<dbReference type="PROSITE" id="PS50110">
    <property type="entry name" value="RESPONSE_REGULATORY"/>
    <property type="match status" value="2"/>
</dbReference>
<feature type="domain" description="Response regulatory" evidence="5">
    <location>
        <begin position="7"/>
        <end position="123"/>
    </location>
</feature>
<dbReference type="AlphaFoldDB" id="A0A2T5VH56"/>
<feature type="domain" description="Response regulatory" evidence="5">
    <location>
        <begin position="130"/>
        <end position="246"/>
    </location>
</feature>
<evidence type="ECO:0000256" key="2">
    <source>
        <dbReference type="ARBA" id="ARBA00023015"/>
    </source>
</evidence>
<dbReference type="PANTHER" id="PTHR44591:SF3">
    <property type="entry name" value="RESPONSE REGULATORY DOMAIN-CONTAINING PROTEIN"/>
    <property type="match status" value="1"/>
</dbReference>
<sequence length="265" mass="29517">MPEKQPTILITDDSQTLRRILRQSVLDVCPGATIVEAADGKQALVALKEHEIDIVFLDVNMPEMSGLDVLELLRNKGNNVFVTLMSTEADAAVMKAGSELGSYDFLKKPFTPEQIATILASHKNLSRRKNVLIVDDSHVIRRIIYKVLANCRFDMLVSEVESGKEALTLLAGTHPDIVFLDYNMPGLDGIQAAQRLRAEIPGIKMVMISSQDLTEQREACRKAGIFALLKKPFFANEVDFVLHRLYGLNMPQSLEQTPNVTLLQD</sequence>
<keyword evidence="7" id="KW-1185">Reference proteome</keyword>
<dbReference type="RefSeq" id="WP_107988548.1">
    <property type="nucleotide sequence ID" value="NZ_QAYG01000001.1"/>
</dbReference>
<dbReference type="Pfam" id="PF00072">
    <property type="entry name" value="Response_reg"/>
    <property type="match status" value="2"/>
</dbReference>
<evidence type="ECO:0000313" key="7">
    <source>
        <dbReference type="Proteomes" id="UP000244081"/>
    </source>
</evidence>
<evidence type="ECO:0000313" key="6">
    <source>
        <dbReference type="EMBL" id="PTW63066.1"/>
    </source>
</evidence>
<dbReference type="SMART" id="SM00448">
    <property type="entry name" value="REC"/>
    <property type="match status" value="2"/>
</dbReference>
<dbReference type="CDD" id="cd00156">
    <property type="entry name" value="REC"/>
    <property type="match status" value="1"/>
</dbReference>
<name>A0A2T5VH56_9HYPH</name>
<feature type="modified residue" description="4-aspartylphosphate" evidence="4">
    <location>
        <position position="181"/>
    </location>
</feature>
<organism evidence="6 7">
    <name type="scientific">Breoghania corrubedonensis</name>
    <dbReference type="NCBI Taxonomy" id="665038"/>
    <lineage>
        <taxon>Bacteria</taxon>
        <taxon>Pseudomonadati</taxon>
        <taxon>Pseudomonadota</taxon>
        <taxon>Alphaproteobacteria</taxon>
        <taxon>Hyphomicrobiales</taxon>
        <taxon>Stappiaceae</taxon>
        <taxon>Breoghania</taxon>
    </lineage>
</organism>
<dbReference type="PANTHER" id="PTHR44591">
    <property type="entry name" value="STRESS RESPONSE REGULATOR PROTEIN 1"/>
    <property type="match status" value="1"/>
</dbReference>
<dbReference type="InterPro" id="IPR011006">
    <property type="entry name" value="CheY-like_superfamily"/>
</dbReference>
<reference evidence="6 7" key="1">
    <citation type="submission" date="2018-04" db="EMBL/GenBank/DDBJ databases">
        <title>Genomic Encyclopedia of Archaeal and Bacterial Type Strains, Phase II (KMG-II): from individual species to whole genera.</title>
        <authorList>
            <person name="Goeker M."/>
        </authorList>
    </citation>
    <scope>NUCLEOTIDE SEQUENCE [LARGE SCALE GENOMIC DNA]</scope>
    <source>
        <strain evidence="6 7">DSM 23382</strain>
    </source>
</reference>
<gene>
    <name evidence="6" type="ORF">C8N35_1011116</name>
</gene>
<dbReference type="EMBL" id="QAYG01000001">
    <property type="protein sequence ID" value="PTW63066.1"/>
    <property type="molecule type" value="Genomic_DNA"/>
</dbReference>
<keyword evidence="3" id="KW-0804">Transcription</keyword>
<comment type="caution">
    <text evidence="6">The sequence shown here is derived from an EMBL/GenBank/DDBJ whole genome shotgun (WGS) entry which is preliminary data.</text>
</comment>